<dbReference type="Proteomes" id="UP001589645">
    <property type="component" value="Unassembled WGS sequence"/>
</dbReference>
<dbReference type="EMBL" id="JBHMEP010000004">
    <property type="protein sequence ID" value="MFB9136292.1"/>
    <property type="molecule type" value="Genomic_DNA"/>
</dbReference>
<reference evidence="1 2" key="1">
    <citation type="submission" date="2024-09" db="EMBL/GenBank/DDBJ databases">
        <authorList>
            <person name="Sun Q."/>
            <person name="Mori K."/>
        </authorList>
    </citation>
    <scope>NUCLEOTIDE SEQUENCE [LARGE SCALE GENOMIC DNA]</scope>
    <source>
        <strain evidence="1 2">CECT 8064</strain>
    </source>
</reference>
<sequence length="111" mass="12382">MKNNVVQVLPEPSAEKKASVQAYNQLVKQNVEVLTELQANAIRTFSELDFNTIKAAREGTSEVLNASQIDLLAKPADNMLSDGQRLQRIANQFRSDIQHMTQTQRKKVASA</sequence>
<name>A0ABV5HQS1_9VIBR</name>
<proteinExistence type="predicted"/>
<organism evidence="1 2">
    <name type="scientific">Vibrio olivae</name>
    <dbReference type="NCBI Taxonomy" id="1243002"/>
    <lineage>
        <taxon>Bacteria</taxon>
        <taxon>Pseudomonadati</taxon>
        <taxon>Pseudomonadota</taxon>
        <taxon>Gammaproteobacteria</taxon>
        <taxon>Vibrionales</taxon>
        <taxon>Vibrionaceae</taxon>
        <taxon>Vibrio</taxon>
    </lineage>
</organism>
<protein>
    <submittedName>
        <fullName evidence="1">Phasin family protein</fullName>
    </submittedName>
</protein>
<dbReference type="RefSeq" id="WP_390194383.1">
    <property type="nucleotide sequence ID" value="NZ_JBHMEP010000004.1"/>
</dbReference>
<evidence type="ECO:0000313" key="1">
    <source>
        <dbReference type="EMBL" id="MFB9136292.1"/>
    </source>
</evidence>
<evidence type="ECO:0000313" key="2">
    <source>
        <dbReference type="Proteomes" id="UP001589645"/>
    </source>
</evidence>
<gene>
    <name evidence="1" type="ORF">ACFFUV_15060</name>
</gene>
<accession>A0ABV5HQS1</accession>
<keyword evidence="2" id="KW-1185">Reference proteome</keyword>
<comment type="caution">
    <text evidence="1">The sequence shown here is derived from an EMBL/GenBank/DDBJ whole genome shotgun (WGS) entry which is preliminary data.</text>
</comment>